<protein>
    <recommendedName>
        <fullName evidence="5 6">Transcription termination/antitermination protein NusG</fullName>
    </recommendedName>
</protein>
<reference evidence="12" key="1">
    <citation type="journal article" date="2013" name="Proc. Natl. Acad. Sci. U.S.A.">
        <title>Improving the coverage of the cyanobacterial phylum using diversity-driven genome sequencing.</title>
        <authorList>
            <person name="Shih P.M."/>
            <person name="Wu D."/>
            <person name="Latifi A."/>
            <person name="Axen S.D."/>
            <person name="Fewer D.P."/>
            <person name="Talla E."/>
            <person name="Calteau A."/>
            <person name="Cai F."/>
            <person name="Tandeau de Marsac N."/>
            <person name="Rippka R."/>
            <person name="Herdman M."/>
            <person name="Sivonen K."/>
            <person name="Coursin T."/>
            <person name="Laurent T."/>
            <person name="Goodwin L."/>
            <person name="Nolan M."/>
            <person name="Davenport K.W."/>
            <person name="Han C.S."/>
            <person name="Rubin E.M."/>
            <person name="Eisen J.A."/>
            <person name="Woyke T."/>
            <person name="Gugger M."/>
            <person name="Kerfeld C.A."/>
        </authorList>
    </citation>
    <scope>NUCLEOTIDE SEQUENCE [LARGE SCALE GENOMIC DNA]</scope>
    <source>
        <strain evidence="12">ATCC 27147 / PCC 6307</strain>
    </source>
</reference>
<name>K9PBA6_CYAGP</name>
<dbReference type="FunFam" id="2.30.30.30:FF:000002">
    <property type="entry name" value="Transcription termination/antitermination factor NusG"/>
    <property type="match status" value="1"/>
</dbReference>
<evidence type="ECO:0000256" key="3">
    <source>
        <dbReference type="ARBA" id="ARBA00023015"/>
    </source>
</evidence>
<dbReference type="InterPro" id="IPR005824">
    <property type="entry name" value="KOW"/>
</dbReference>
<dbReference type="PROSITE" id="PS01014">
    <property type="entry name" value="NUSG"/>
    <property type="match status" value="1"/>
</dbReference>
<dbReference type="GO" id="GO:0031564">
    <property type="term" value="P:transcription antitermination"/>
    <property type="evidence" value="ECO:0007669"/>
    <property type="project" value="UniProtKB-UniRule"/>
</dbReference>
<dbReference type="PANTHER" id="PTHR30265">
    <property type="entry name" value="RHO-INTERACTING TRANSCRIPTION TERMINATION FACTOR NUSG"/>
    <property type="match status" value="1"/>
</dbReference>
<dbReference type="InterPro" id="IPR047050">
    <property type="entry name" value="NGN"/>
</dbReference>
<dbReference type="KEGG" id="cgc:Cyagr_2752"/>
<proteinExistence type="inferred from homology"/>
<dbReference type="GO" id="GO:0005829">
    <property type="term" value="C:cytosol"/>
    <property type="evidence" value="ECO:0007669"/>
    <property type="project" value="TreeGrafter"/>
</dbReference>
<dbReference type="PATRIC" id="fig|292564.3.peg.2609"/>
<evidence type="ECO:0000256" key="8">
    <source>
        <dbReference type="SAM" id="MobiDB-lite"/>
    </source>
</evidence>
<dbReference type="InterPro" id="IPR043425">
    <property type="entry name" value="NusG-like"/>
</dbReference>
<feature type="region of interest" description="Disordered" evidence="8">
    <location>
        <begin position="1"/>
        <end position="43"/>
    </location>
</feature>
<dbReference type="SUPFAM" id="SSF82679">
    <property type="entry name" value="N-utilization substance G protein NusG, N-terminal domain"/>
    <property type="match status" value="1"/>
</dbReference>
<dbReference type="STRING" id="292564.Cyagr_2752"/>
<feature type="domain" description="NusG-like N-terminal" evidence="9">
    <location>
        <begin position="51"/>
        <end position="171"/>
    </location>
</feature>
<dbReference type="Pfam" id="PF02357">
    <property type="entry name" value="NusG"/>
    <property type="match status" value="1"/>
</dbReference>
<evidence type="ECO:0000256" key="7">
    <source>
        <dbReference type="RuleBase" id="RU000538"/>
    </source>
</evidence>
<gene>
    <name evidence="5" type="primary">nusG</name>
    <name evidence="11" type="ordered locus">Cyagr_2752</name>
</gene>
<dbReference type="Gene3D" id="3.30.70.940">
    <property type="entry name" value="NusG, N-terminal domain"/>
    <property type="match status" value="1"/>
</dbReference>
<dbReference type="NCBIfam" id="TIGR00922">
    <property type="entry name" value="nusG"/>
    <property type="match status" value="1"/>
</dbReference>
<dbReference type="SUPFAM" id="SSF50104">
    <property type="entry name" value="Translation proteins SH3-like domain"/>
    <property type="match status" value="1"/>
</dbReference>
<evidence type="ECO:0000259" key="10">
    <source>
        <dbReference type="SMART" id="SM00739"/>
    </source>
</evidence>
<dbReference type="Proteomes" id="UP000010388">
    <property type="component" value="Chromosome"/>
</dbReference>
<comment type="similarity">
    <text evidence="5 7">Belongs to the NusG family.</text>
</comment>
<dbReference type="EMBL" id="CP003495">
    <property type="protein sequence ID" value="AFY29844.1"/>
    <property type="molecule type" value="Genomic_DNA"/>
</dbReference>
<organism evidence="11 12">
    <name type="scientific">Cyanobium gracile (strain ATCC 27147 / PCC 6307)</name>
    <dbReference type="NCBI Taxonomy" id="292564"/>
    <lineage>
        <taxon>Bacteria</taxon>
        <taxon>Bacillati</taxon>
        <taxon>Cyanobacteriota</taxon>
        <taxon>Cyanophyceae</taxon>
        <taxon>Synechococcales</taxon>
        <taxon>Prochlorococcaceae</taxon>
        <taxon>Cyanobium</taxon>
    </lineage>
</organism>
<dbReference type="SMART" id="SM00738">
    <property type="entry name" value="NGN"/>
    <property type="match status" value="1"/>
</dbReference>
<dbReference type="eggNOG" id="COG0250">
    <property type="taxonomic scope" value="Bacteria"/>
</dbReference>
<dbReference type="InterPro" id="IPR036735">
    <property type="entry name" value="NGN_dom_sf"/>
</dbReference>
<dbReference type="GO" id="GO:0032784">
    <property type="term" value="P:regulation of DNA-templated transcription elongation"/>
    <property type="evidence" value="ECO:0007669"/>
    <property type="project" value="InterPro"/>
</dbReference>
<dbReference type="PRINTS" id="PR00338">
    <property type="entry name" value="NUSGTNSCPFCT"/>
</dbReference>
<evidence type="ECO:0000256" key="5">
    <source>
        <dbReference type="HAMAP-Rule" id="MF_00948"/>
    </source>
</evidence>
<keyword evidence="1 5" id="KW-0806">Transcription termination</keyword>
<dbReference type="AlphaFoldDB" id="K9PBA6"/>
<dbReference type="CDD" id="cd06091">
    <property type="entry name" value="KOW_NusG"/>
    <property type="match status" value="1"/>
</dbReference>
<keyword evidence="3 5" id="KW-0805">Transcription regulation</keyword>
<evidence type="ECO:0000313" key="11">
    <source>
        <dbReference type="EMBL" id="AFY29844.1"/>
    </source>
</evidence>
<dbReference type="HAMAP" id="MF_00948">
    <property type="entry name" value="NusG"/>
    <property type="match status" value="1"/>
</dbReference>
<dbReference type="OrthoDB" id="9809075at2"/>
<dbReference type="InterPro" id="IPR014722">
    <property type="entry name" value="Rib_uL2_dom2"/>
</dbReference>
<evidence type="ECO:0000256" key="2">
    <source>
        <dbReference type="ARBA" id="ARBA00022814"/>
    </source>
</evidence>
<dbReference type="HOGENOM" id="CLU_067287_1_1_3"/>
<feature type="domain" description="KOW" evidence="10">
    <location>
        <begin position="181"/>
        <end position="208"/>
    </location>
</feature>
<dbReference type="PANTHER" id="PTHR30265:SF2">
    <property type="entry name" value="TRANSCRIPTION TERMINATION_ANTITERMINATION PROTEIN NUSG"/>
    <property type="match status" value="1"/>
</dbReference>
<sequence>MTLPLSAVPEIEPDAPEVLELPAEGTAPTVDGTDPAAEGGAEAAEAAKPQVARWFAVQVASSCEKKVKATLEQRAVTLGVSNRILEIEIPQTPGVKLKKDGSRQSIEEKVFPGYVLVRMVLDEDTMMAVRSTPNVINFVGQEERRATGKARGHIRPRPLSRQEVDRIFKRAAEKKPVLKVDLTEGDQILVTAGPFKDFQGEVIEVSGERSKLKALLSIFGRETPVELEFSQISKQS</sequence>
<dbReference type="GO" id="GO:0006354">
    <property type="term" value="P:DNA-templated transcription elongation"/>
    <property type="evidence" value="ECO:0007669"/>
    <property type="project" value="UniProtKB-UniRule"/>
</dbReference>
<dbReference type="Pfam" id="PF00467">
    <property type="entry name" value="KOW"/>
    <property type="match status" value="1"/>
</dbReference>
<evidence type="ECO:0000313" key="12">
    <source>
        <dbReference type="Proteomes" id="UP000010388"/>
    </source>
</evidence>
<dbReference type="InterPro" id="IPR006645">
    <property type="entry name" value="NGN-like_dom"/>
</dbReference>
<evidence type="ECO:0000256" key="4">
    <source>
        <dbReference type="ARBA" id="ARBA00023163"/>
    </source>
</evidence>
<evidence type="ECO:0000256" key="1">
    <source>
        <dbReference type="ARBA" id="ARBA00022472"/>
    </source>
</evidence>
<keyword evidence="2 5" id="KW-0889">Transcription antitermination</keyword>
<evidence type="ECO:0000259" key="9">
    <source>
        <dbReference type="SMART" id="SM00738"/>
    </source>
</evidence>
<dbReference type="RefSeq" id="WP_015110279.1">
    <property type="nucleotide sequence ID" value="NC_019675.1"/>
</dbReference>
<dbReference type="InterPro" id="IPR015869">
    <property type="entry name" value="Transcrpt_antiterm_NusG_bac_CS"/>
</dbReference>
<dbReference type="Gene3D" id="2.30.30.30">
    <property type="match status" value="1"/>
</dbReference>
<dbReference type="GO" id="GO:0006353">
    <property type="term" value="P:DNA-templated transcription termination"/>
    <property type="evidence" value="ECO:0007669"/>
    <property type="project" value="UniProtKB-UniRule"/>
</dbReference>
<keyword evidence="4 5" id="KW-0804">Transcription</keyword>
<dbReference type="CDD" id="cd09891">
    <property type="entry name" value="NGN_Bact_1"/>
    <property type="match status" value="1"/>
</dbReference>
<dbReference type="InterPro" id="IPR001062">
    <property type="entry name" value="Transcrpt_antiterm_NusG"/>
</dbReference>
<dbReference type="InterPro" id="IPR008991">
    <property type="entry name" value="Translation_prot_SH3-like_sf"/>
</dbReference>
<accession>K9PBA6</accession>
<dbReference type="SMART" id="SM00739">
    <property type="entry name" value="KOW"/>
    <property type="match status" value="1"/>
</dbReference>
<evidence type="ECO:0000256" key="6">
    <source>
        <dbReference type="NCBIfam" id="TIGR00922"/>
    </source>
</evidence>
<comment type="function">
    <text evidence="5 7">Participates in transcription elongation, termination and antitermination.</text>
</comment>